<evidence type="ECO:0000256" key="2">
    <source>
        <dbReference type="ARBA" id="ARBA00004141"/>
    </source>
</evidence>
<keyword evidence="15" id="KW-1185">Reference proteome</keyword>
<dbReference type="GeneID" id="92206859"/>
<keyword evidence="3 11" id="KW-0813">Transport</keyword>
<gene>
    <name evidence="14" type="ORF">LODBEIA_P16630</name>
</gene>
<protein>
    <recommendedName>
        <fullName evidence="11">Mitochondrial glycine transporter</fullName>
    </recommendedName>
    <alternativeName>
        <fullName evidence="11">Solute carrier family 25 member 38 homolog</fullName>
    </alternativeName>
</protein>
<feature type="region of interest" description="Disordered" evidence="13">
    <location>
        <begin position="1"/>
        <end position="25"/>
    </location>
</feature>
<dbReference type="EMBL" id="OZ022406">
    <property type="protein sequence ID" value="CAK9437285.1"/>
    <property type="molecule type" value="Genomic_DNA"/>
</dbReference>
<dbReference type="Proteomes" id="UP001497383">
    <property type="component" value="Chromosome 2"/>
</dbReference>
<feature type="repeat" description="Solcar" evidence="12">
    <location>
        <begin position="276"/>
        <end position="359"/>
    </location>
</feature>
<keyword evidence="4 11" id="KW-0812">Transmembrane</keyword>
<evidence type="ECO:0000256" key="7">
    <source>
        <dbReference type="ARBA" id="ARBA00022989"/>
    </source>
</evidence>
<keyword evidence="5 11" id="KW-0677">Repeat</keyword>
<proteinExistence type="inferred from homology"/>
<keyword evidence="8 11" id="KW-0496">Mitochondrion</keyword>
<reference evidence="14 15" key="1">
    <citation type="submission" date="2024-03" db="EMBL/GenBank/DDBJ databases">
        <authorList>
            <person name="Brejova B."/>
        </authorList>
    </citation>
    <scope>NUCLEOTIDE SEQUENCE [LARGE SCALE GENOMIC DNA]</scope>
    <source>
        <strain evidence="14 15">CBS 14171</strain>
    </source>
</reference>
<dbReference type="InterPro" id="IPR030847">
    <property type="entry name" value="Hem25/SLC25A38"/>
</dbReference>
<evidence type="ECO:0000313" key="14">
    <source>
        <dbReference type="EMBL" id="CAK9437285.1"/>
    </source>
</evidence>
<dbReference type="HAMAP" id="MF_03064">
    <property type="entry name" value="SLC25A38"/>
    <property type="match status" value="1"/>
</dbReference>
<comment type="subcellular location">
    <subcellularLocation>
        <location evidence="2">Membrane</location>
        <topology evidence="2">Multi-pass membrane protein</topology>
    </subcellularLocation>
    <subcellularLocation>
        <location evidence="11">Mitochondrion inner membrane</location>
        <topology evidence="11">Multi-pass membrane protein</topology>
    </subcellularLocation>
</comment>
<evidence type="ECO:0000256" key="1">
    <source>
        <dbReference type="ARBA" id="ARBA00002238"/>
    </source>
</evidence>
<evidence type="ECO:0000256" key="11">
    <source>
        <dbReference type="HAMAP-Rule" id="MF_03064"/>
    </source>
</evidence>
<dbReference type="InterPro" id="IPR023395">
    <property type="entry name" value="MCP_dom_sf"/>
</dbReference>
<dbReference type="Pfam" id="PF00153">
    <property type="entry name" value="Mito_carr"/>
    <property type="match status" value="3"/>
</dbReference>
<evidence type="ECO:0000256" key="3">
    <source>
        <dbReference type="ARBA" id="ARBA00022448"/>
    </source>
</evidence>
<keyword evidence="9 11" id="KW-0472">Membrane</keyword>
<dbReference type="PANTHER" id="PTHR46181">
    <property type="entry name" value="MITOCHONDRIAL GLYCINE TRANSPORTER"/>
    <property type="match status" value="1"/>
</dbReference>
<dbReference type="SUPFAM" id="SSF103506">
    <property type="entry name" value="Mitochondrial carrier"/>
    <property type="match status" value="1"/>
</dbReference>
<feature type="repeat" description="Solcar" evidence="12">
    <location>
        <begin position="32"/>
        <end position="118"/>
    </location>
</feature>
<evidence type="ECO:0000256" key="12">
    <source>
        <dbReference type="PROSITE-ProRule" id="PRU00282"/>
    </source>
</evidence>
<dbReference type="PANTHER" id="PTHR46181:SF3">
    <property type="entry name" value="MITOCHONDRIAL GLYCINE TRANSPORTER"/>
    <property type="match status" value="1"/>
</dbReference>
<accession>A0ABP0ZH01</accession>
<organism evidence="14 15">
    <name type="scientific">Lodderomyces beijingensis</name>
    <dbReference type="NCBI Taxonomy" id="1775926"/>
    <lineage>
        <taxon>Eukaryota</taxon>
        <taxon>Fungi</taxon>
        <taxon>Dikarya</taxon>
        <taxon>Ascomycota</taxon>
        <taxon>Saccharomycotina</taxon>
        <taxon>Pichiomycetes</taxon>
        <taxon>Debaryomycetaceae</taxon>
        <taxon>Candida/Lodderomyces clade</taxon>
        <taxon>Lodderomyces</taxon>
    </lineage>
</organism>
<evidence type="ECO:0000256" key="4">
    <source>
        <dbReference type="ARBA" id="ARBA00022692"/>
    </source>
</evidence>
<evidence type="ECO:0000256" key="10">
    <source>
        <dbReference type="ARBA" id="ARBA00034060"/>
    </source>
</evidence>
<dbReference type="Gene3D" id="1.50.40.10">
    <property type="entry name" value="Mitochondrial carrier domain"/>
    <property type="match status" value="2"/>
</dbReference>
<comment type="function">
    <text evidence="1">Mitochondrial transporter that mediates uptake of thiamine pyrophosphate (ThPP) into mitochondria.</text>
</comment>
<feature type="compositionally biased region" description="Polar residues" evidence="13">
    <location>
        <begin position="1"/>
        <end position="10"/>
    </location>
</feature>
<name>A0ABP0ZH01_9ASCO</name>
<evidence type="ECO:0000256" key="6">
    <source>
        <dbReference type="ARBA" id="ARBA00022792"/>
    </source>
</evidence>
<feature type="repeat" description="Solcar" evidence="12">
    <location>
        <begin position="146"/>
        <end position="261"/>
    </location>
</feature>
<comment type="function">
    <text evidence="11">Mitochondrial glycine transporter that imports glycine into the mitochondrial matrix. Plays an important role in providing glycine for the first enzymatic step in heme biosynthesis, the condensation of glycine with succinyl-CoA to produce 5-aminolevulinate (ALA) in the miochondrial matrix.</text>
</comment>
<evidence type="ECO:0000256" key="8">
    <source>
        <dbReference type="ARBA" id="ARBA00023128"/>
    </source>
</evidence>
<comment type="catalytic activity">
    <reaction evidence="10 11">
        <text>glycine(in) = glycine(out)</text>
        <dbReference type="Rhea" id="RHEA:70715"/>
        <dbReference type="ChEBI" id="CHEBI:57305"/>
    </reaction>
</comment>
<feature type="compositionally biased region" description="Basic and acidic residues" evidence="13">
    <location>
        <begin position="11"/>
        <end position="22"/>
    </location>
</feature>
<dbReference type="InterPro" id="IPR018108">
    <property type="entry name" value="MCP_transmembrane"/>
</dbReference>
<evidence type="ECO:0000256" key="13">
    <source>
        <dbReference type="SAM" id="MobiDB-lite"/>
    </source>
</evidence>
<dbReference type="PROSITE" id="PS50920">
    <property type="entry name" value="SOLCAR"/>
    <property type="match status" value="3"/>
</dbReference>
<dbReference type="RefSeq" id="XP_066828601.1">
    <property type="nucleotide sequence ID" value="XM_066971576.1"/>
</dbReference>
<keyword evidence="6 11" id="KW-0999">Mitochondrion inner membrane</keyword>
<sequence length="367" mass="40191">MSSIVTSSDTSHGDPKLSKKQDGAAASAIKSPDAAAHMVSGAVAGLVSAITLQPFDLLKTRLQQQQHNNKHEVRTSLAKELKKLRKVKDLWRGTLPSTLRTSIGAGLYFTILSKMRSSWAAYRSKSHKEGQRKLNFKSNSSALPKLTPMENLTTGFVARAIVGYITMPITIIKTRFESNLYNYNSMYEGISGVYLDDTRKGGPLASKEGAAAGVTGTGTSSVISPRHGSLKNFFRGSAATLARDCPYAGLYVLTYESFKNDILPRLIPRNLGSEHHSSIINSTAAVLAATTCTTITAPFDAIKTRLQLTNSHSMWKTFLDLIHEKGGSKNLFRGLSLRLGRKGVSSGISWCIYEELIKSRWVREWFA</sequence>
<evidence type="ECO:0000256" key="9">
    <source>
        <dbReference type="ARBA" id="ARBA00023136"/>
    </source>
</evidence>
<comment type="similarity">
    <text evidence="11">Belongs to the mitochondrial carrier (TC 2.A.29) family. SLC25A38 subfamily.</text>
</comment>
<evidence type="ECO:0000256" key="5">
    <source>
        <dbReference type="ARBA" id="ARBA00022737"/>
    </source>
</evidence>
<keyword evidence="7 11" id="KW-1133">Transmembrane helix</keyword>
<evidence type="ECO:0000313" key="15">
    <source>
        <dbReference type="Proteomes" id="UP001497383"/>
    </source>
</evidence>